<keyword evidence="1" id="KW-0446">Lipid-binding</keyword>
<evidence type="ECO:0000313" key="5">
    <source>
        <dbReference type="Proteomes" id="UP000734854"/>
    </source>
</evidence>
<gene>
    <name evidence="4" type="ORF">ZIOFF_048017</name>
</gene>
<dbReference type="PRINTS" id="PR00382">
    <property type="entry name" value="LIPIDTRNSFER"/>
</dbReference>
<dbReference type="SMART" id="SM00499">
    <property type="entry name" value="AAI"/>
    <property type="match status" value="1"/>
</dbReference>
<comment type="caution">
    <text evidence="4">The sequence shown here is derived from an EMBL/GenBank/DDBJ whole genome shotgun (WGS) entry which is preliminary data.</text>
</comment>
<dbReference type="SUPFAM" id="SSF47699">
    <property type="entry name" value="Bifunctional inhibitor/lipid-transfer protein/seed storage 2S albumin"/>
    <property type="match status" value="1"/>
</dbReference>
<evidence type="ECO:0000259" key="3">
    <source>
        <dbReference type="SMART" id="SM00499"/>
    </source>
</evidence>
<comment type="function">
    <text evidence="1">Plant non-specific lipid-transfer proteins transfer phospholipids as well as galactolipids across membranes. May play a role in wax or cutin deposition in the cell walls of expanding epidermal cells and certain secretory tissues.</text>
</comment>
<protein>
    <recommendedName>
        <fullName evidence="1">Non-specific lipid-transfer protein</fullName>
    </recommendedName>
</protein>
<dbReference type="PANTHER" id="PTHR33076">
    <property type="entry name" value="NON-SPECIFIC LIPID-TRANSFER PROTEIN 2-RELATED"/>
    <property type="match status" value="1"/>
</dbReference>
<comment type="similarity">
    <text evidence="1">Belongs to the plant LTP family.</text>
</comment>
<dbReference type="InterPro" id="IPR000528">
    <property type="entry name" value="Plant_nsLTP"/>
</dbReference>
<dbReference type="EMBL" id="JACMSC010000013">
    <property type="protein sequence ID" value="KAG6493044.1"/>
    <property type="molecule type" value="Genomic_DNA"/>
</dbReference>
<evidence type="ECO:0000313" key="4">
    <source>
        <dbReference type="EMBL" id="KAG6493044.1"/>
    </source>
</evidence>
<feature type="chain" id="PRO_5035287471" description="Non-specific lipid-transfer protein" evidence="2">
    <location>
        <begin position="23"/>
        <end position="207"/>
    </location>
</feature>
<dbReference type="InterPro" id="IPR036312">
    <property type="entry name" value="Bifun_inhib/LTP/seed_sf"/>
</dbReference>
<organism evidence="4 5">
    <name type="scientific">Zingiber officinale</name>
    <name type="common">Ginger</name>
    <name type="synonym">Amomum zingiber</name>
    <dbReference type="NCBI Taxonomy" id="94328"/>
    <lineage>
        <taxon>Eukaryota</taxon>
        <taxon>Viridiplantae</taxon>
        <taxon>Streptophyta</taxon>
        <taxon>Embryophyta</taxon>
        <taxon>Tracheophyta</taxon>
        <taxon>Spermatophyta</taxon>
        <taxon>Magnoliopsida</taxon>
        <taxon>Liliopsida</taxon>
        <taxon>Zingiberales</taxon>
        <taxon>Zingiberaceae</taxon>
        <taxon>Zingiber</taxon>
    </lineage>
</organism>
<feature type="signal peptide" evidence="2">
    <location>
        <begin position="1"/>
        <end position="22"/>
    </location>
</feature>
<dbReference type="CDD" id="cd01960">
    <property type="entry name" value="nsLTP1"/>
    <property type="match status" value="1"/>
</dbReference>
<dbReference type="Pfam" id="PF00234">
    <property type="entry name" value="Tryp_alpha_amyl"/>
    <property type="match status" value="1"/>
</dbReference>
<feature type="domain" description="Bifunctional inhibitor/plant lipid transfer protein/seed storage helical" evidence="3">
    <location>
        <begin position="28"/>
        <end position="113"/>
    </location>
</feature>
<dbReference type="GO" id="GO:0006869">
    <property type="term" value="P:lipid transport"/>
    <property type="evidence" value="ECO:0007669"/>
    <property type="project" value="InterPro"/>
</dbReference>
<keyword evidence="2" id="KW-0732">Signal</keyword>
<dbReference type="Proteomes" id="UP000734854">
    <property type="component" value="Unassembled WGS sequence"/>
</dbReference>
<dbReference type="AlphaFoldDB" id="A0A8J5FSJ7"/>
<keyword evidence="1" id="KW-0813">Transport</keyword>
<sequence length="207" mass="21932">MARSLALVVVLVFIALLAGFQADAAVTCGQVASDLRPCIPYVTGQVSALPPACCNGVKGLNSAAQTTADRRAACNCIRSQASGISGLQPNRLSGLPGSCGVHLPFPISASTDCSRGMLEDGRWWLDLNKDELRPMVADQRSSEVARGADETNPPPLITKRKLAVSRLRGEFGQEEETPGVRSIGSVERVEDDATVFLPAGKRILTED</sequence>
<dbReference type="GO" id="GO:0008289">
    <property type="term" value="F:lipid binding"/>
    <property type="evidence" value="ECO:0007669"/>
    <property type="project" value="UniProtKB-KW"/>
</dbReference>
<reference evidence="4 5" key="1">
    <citation type="submission" date="2020-08" db="EMBL/GenBank/DDBJ databases">
        <title>Plant Genome Project.</title>
        <authorList>
            <person name="Zhang R.-G."/>
        </authorList>
    </citation>
    <scope>NUCLEOTIDE SEQUENCE [LARGE SCALE GENOMIC DNA]</scope>
    <source>
        <tissue evidence="4">Rhizome</tissue>
    </source>
</reference>
<dbReference type="Gene3D" id="1.10.110.10">
    <property type="entry name" value="Plant lipid-transfer and hydrophobic proteins"/>
    <property type="match status" value="1"/>
</dbReference>
<dbReference type="InterPro" id="IPR016140">
    <property type="entry name" value="Bifunc_inhib/LTP/seed_store"/>
</dbReference>
<proteinExistence type="inferred from homology"/>
<name>A0A8J5FSJ7_ZINOF</name>
<keyword evidence="5" id="KW-1185">Reference proteome</keyword>
<evidence type="ECO:0000256" key="2">
    <source>
        <dbReference type="SAM" id="SignalP"/>
    </source>
</evidence>
<accession>A0A8J5FSJ7</accession>
<evidence type="ECO:0000256" key="1">
    <source>
        <dbReference type="RuleBase" id="RU000628"/>
    </source>
</evidence>